<dbReference type="Proteomes" id="UP000327157">
    <property type="component" value="Chromosome 1"/>
</dbReference>
<evidence type="ECO:0000313" key="2">
    <source>
        <dbReference type="EMBL" id="KAB2598186.1"/>
    </source>
</evidence>
<name>A0A5N5F5B2_9ROSA</name>
<sequence length="89" mass="9897">MTFSSSNVVDLIGKEWYFARVHDAVQVCLRHFQSLRETPKTADPSSGTGVWQRAEDSSVSELESGTQIDPQLEPLLSRKSSLILMACNI</sequence>
<reference evidence="3" key="2">
    <citation type="submission" date="2019-10" db="EMBL/GenBank/DDBJ databases">
        <title>A de novo genome assembly of a pear dwarfing rootstock.</title>
        <authorList>
            <person name="Wang F."/>
            <person name="Wang J."/>
            <person name="Li S."/>
            <person name="Zhang Y."/>
            <person name="Fang M."/>
            <person name="Ma L."/>
            <person name="Zhao Y."/>
            <person name="Jiang S."/>
        </authorList>
    </citation>
    <scope>NUCLEOTIDE SEQUENCE [LARGE SCALE GENOMIC DNA]</scope>
</reference>
<feature type="compositionally biased region" description="Polar residues" evidence="1">
    <location>
        <begin position="57"/>
        <end position="66"/>
    </location>
</feature>
<evidence type="ECO:0000256" key="1">
    <source>
        <dbReference type="SAM" id="MobiDB-lite"/>
    </source>
</evidence>
<dbReference type="OrthoDB" id="1698235at2759"/>
<dbReference type="AlphaFoldDB" id="A0A5N5F5B2"/>
<accession>A0A5N5F5B2</accession>
<comment type="caution">
    <text evidence="2">The sequence shown here is derived from an EMBL/GenBank/DDBJ whole genome shotgun (WGS) entry which is preliminary data.</text>
</comment>
<protein>
    <submittedName>
        <fullName evidence="2">Sulfate transporter 4.2</fullName>
    </submittedName>
</protein>
<gene>
    <name evidence="2" type="ORF">D8674_001106</name>
</gene>
<reference evidence="2 3" key="1">
    <citation type="submission" date="2019-09" db="EMBL/GenBank/DDBJ databases">
        <authorList>
            <person name="Ou C."/>
        </authorList>
    </citation>
    <scope>NUCLEOTIDE SEQUENCE [LARGE SCALE GENOMIC DNA]</scope>
    <source>
        <strain evidence="2">S2</strain>
        <tissue evidence="2">Leaf</tissue>
    </source>
</reference>
<feature type="region of interest" description="Disordered" evidence="1">
    <location>
        <begin position="37"/>
        <end position="66"/>
    </location>
</feature>
<dbReference type="EMBL" id="SMOL01000768">
    <property type="protein sequence ID" value="KAB2598186.1"/>
    <property type="molecule type" value="Genomic_DNA"/>
</dbReference>
<evidence type="ECO:0000313" key="3">
    <source>
        <dbReference type="Proteomes" id="UP000327157"/>
    </source>
</evidence>
<keyword evidence="3" id="KW-1185">Reference proteome</keyword>
<proteinExistence type="predicted"/>
<organism evidence="2 3">
    <name type="scientific">Pyrus ussuriensis x Pyrus communis</name>
    <dbReference type="NCBI Taxonomy" id="2448454"/>
    <lineage>
        <taxon>Eukaryota</taxon>
        <taxon>Viridiplantae</taxon>
        <taxon>Streptophyta</taxon>
        <taxon>Embryophyta</taxon>
        <taxon>Tracheophyta</taxon>
        <taxon>Spermatophyta</taxon>
        <taxon>Magnoliopsida</taxon>
        <taxon>eudicotyledons</taxon>
        <taxon>Gunneridae</taxon>
        <taxon>Pentapetalae</taxon>
        <taxon>rosids</taxon>
        <taxon>fabids</taxon>
        <taxon>Rosales</taxon>
        <taxon>Rosaceae</taxon>
        <taxon>Amygdaloideae</taxon>
        <taxon>Maleae</taxon>
        <taxon>Pyrus</taxon>
    </lineage>
</organism>
<reference evidence="2 3" key="3">
    <citation type="submission" date="2019-11" db="EMBL/GenBank/DDBJ databases">
        <title>A de novo genome assembly of a pear dwarfing rootstock.</title>
        <authorList>
            <person name="Wang F."/>
            <person name="Wang J."/>
            <person name="Li S."/>
            <person name="Zhang Y."/>
            <person name="Fang M."/>
            <person name="Ma L."/>
            <person name="Zhao Y."/>
            <person name="Jiang S."/>
        </authorList>
    </citation>
    <scope>NUCLEOTIDE SEQUENCE [LARGE SCALE GENOMIC DNA]</scope>
    <source>
        <strain evidence="2">S2</strain>
        <tissue evidence="2">Leaf</tissue>
    </source>
</reference>